<keyword evidence="2" id="KW-1185">Reference proteome</keyword>
<accession>A0ABQ9QYR5</accession>
<comment type="caution">
    <text evidence="1">The sequence shown here is derived from an EMBL/GenBank/DDBJ whole genome shotgun (WGS) entry which is preliminary data.</text>
</comment>
<sequence>MDRTDHPHSNPRLRIEYGSKAGLAAFYTSRNDLIFADICSVNSAMGKRVWDTNTAISLLDAWMLHPNTRGTKFGLCNAVAAQRRLKKKPQDFGPLKIPKYRTSSNITALEGSNVSSSSTVFCAVILDGVGKLPPVIRQHYHSNPVLSLGPPGALPSSYAMPRLKCLAAAAANNASLRVADISNPISLRHLDPSSSLQRRLRLHPHLAVLPLSCTWDLHWLATAWNLIFYMHLVAVESIKPKTRLNAPLFSAFPSLIMQHDQSGSAASCSQWPTHPSCPCPGALSWTR</sequence>
<reference evidence="1 2" key="1">
    <citation type="submission" date="2016-10" db="EMBL/GenBank/DDBJ databases">
        <title>The genome sequence of Colletotrichum fioriniae PJ7.</title>
        <authorList>
            <person name="Baroncelli R."/>
        </authorList>
    </citation>
    <scope>NUCLEOTIDE SEQUENCE [LARGE SCALE GENOMIC DNA]</scope>
    <source>
        <strain evidence="1 2">Tom-12</strain>
    </source>
</reference>
<dbReference type="Proteomes" id="UP001227543">
    <property type="component" value="Unassembled WGS sequence"/>
</dbReference>
<evidence type="ECO:0000313" key="2">
    <source>
        <dbReference type="Proteomes" id="UP001227543"/>
    </source>
</evidence>
<dbReference type="EMBL" id="MLFU01000056">
    <property type="protein sequence ID" value="KAK1489660.1"/>
    <property type="molecule type" value="Genomic_DNA"/>
</dbReference>
<organism evidence="1 2">
    <name type="scientific">Colletotrichum tamarilloi</name>
    <dbReference type="NCBI Taxonomy" id="1209934"/>
    <lineage>
        <taxon>Eukaryota</taxon>
        <taxon>Fungi</taxon>
        <taxon>Dikarya</taxon>
        <taxon>Ascomycota</taxon>
        <taxon>Pezizomycotina</taxon>
        <taxon>Sordariomycetes</taxon>
        <taxon>Hypocreomycetidae</taxon>
        <taxon>Glomerellales</taxon>
        <taxon>Glomerellaceae</taxon>
        <taxon>Colletotrichum</taxon>
        <taxon>Colletotrichum acutatum species complex</taxon>
    </lineage>
</organism>
<gene>
    <name evidence="1" type="ORF">CTAM01_11099</name>
</gene>
<name>A0ABQ9QYR5_9PEZI</name>
<proteinExistence type="predicted"/>
<protein>
    <submittedName>
        <fullName evidence="1">Uncharacterized protein</fullName>
    </submittedName>
</protein>
<dbReference type="RefSeq" id="XP_060378281.1">
    <property type="nucleotide sequence ID" value="XM_060527111.1"/>
</dbReference>
<evidence type="ECO:0000313" key="1">
    <source>
        <dbReference type="EMBL" id="KAK1489660.1"/>
    </source>
</evidence>
<dbReference type="GeneID" id="85411349"/>